<dbReference type="Proteomes" id="UP001519460">
    <property type="component" value="Unassembled WGS sequence"/>
</dbReference>
<evidence type="ECO:0000259" key="1">
    <source>
        <dbReference type="PROSITE" id="PS50041"/>
    </source>
</evidence>
<dbReference type="PROSITE" id="PS50041">
    <property type="entry name" value="C_TYPE_LECTIN_2"/>
    <property type="match status" value="3"/>
</dbReference>
<keyword evidence="3" id="KW-1185">Reference proteome</keyword>
<accession>A0ABD0KH28</accession>
<name>A0ABD0KH28_9CAEN</name>
<feature type="domain" description="C-type lectin" evidence="1">
    <location>
        <begin position="166"/>
        <end position="280"/>
    </location>
</feature>
<dbReference type="SMART" id="SM00034">
    <property type="entry name" value="CLECT"/>
    <property type="match status" value="3"/>
</dbReference>
<dbReference type="SUPFAM" id="SSF56436">
    <property type="entry name" value="C-type lectin-like"/>
    <property type="match status" value="3"/>
</dbReference>
<dbReference type="Gene3D" id="3.10.100.10">
    <property type="entry name" value="Mannose-Binding Protein A, subunit A"/>
    <property type="match status" value="3"/>
</dbReference>
<gene>
    <name evidence="2" type="ORF">BaRGS_00022396</name>
</gene>
<evidence type="ECO:0000313" key="3">
    <source>
        <dbReference type="Proteomes" id="UP001519460"/>
    </source>
</evidence>
<feature type="domain" description="C-type lectin" evidence="1">
    <location>
        <begin position="18"/>
        <end position="105"/>
    </location>
</feature>
<feature type="domain" description="C-type lectin" evidence="1">
    <location>
        <begin position="293"/>
        <end position="406"/>
    </location>
</feature>
<dbReference type="Pfam" id="PF00059">
    <property type="entry name" value="Lectin_C"/>
    <property type="match status" value="2"/>
</dbReference>
<dbReference type="AlphaFoldDB" id="A0ABD0KH28"/>
<dbReference type="InterPro" id="IPR016187">
    <property type="entry name" value="CTDL_fold"/>
</dbReference>
<dbReference type="InterPro" id="IPR050828">
    <property type="entry name" value="C-type_lectin/matrix_domain"/>
</dbReference>
<dbReference type="EMBL" id="JACVVK020000180">
    <property type="protein sequence ID" value="KAK7486348.1"/>
    <property type="molecule type" value="Genomic_DNA"/>
</dbReference>
<dbReference type="InterPro" id="IPR016186">
    <property type="entry name" value="C-type_lectin-like/link_sf"/>
</dbReference>
<dbReference type="PANTHER" id="PTHR45710:SF26">
    <property type="entry name" value="RH26557P"/>
    <property type="match status" value="1"/>
</dbReference>
<proteinExistence type="predicted"/>
<dbReference type="InterPro" id="IPR001304">
    <property type="entry name" value="C-type_lectin-like"/>
</dbReference>
<feature type="non-terminal residue" evidence="2">
    <location>
        <position position="1"/>
    </location>
</feature>
<organism evidence="2 3">
    <name type="scientific">Batillaria attramentaria</name>
    <dbReference type="NCBI Taxonomy" id="370345"/>
    <lineage>
        <taxon>Eukaryota</taxon>
        <taxon>Metazoa</taxon>
        <taxon>Spiralia</taxon>
        <taxon>Lophotrochozoa</taxon>
        <taxon>Mollusca</taxon>
        <taxon>Gastropoda</taxon>
        <taxon>Caenogastropoda</taxon>
        <taxon>Sorbeoconcha</taxon>
        <taxon>Cerithioidea</taxon>
        <taxon>Batillariidae</taxon>
        <taxon>Batillaria</taxon>
    </lineage>
</organism>
<feature type="non-terminal residue" evidence="2">
    <location>
        <position position="420"/>
    </location>
</feature>
<reference evidence="2 3" key="1">
    <citation type="journal article" date="2023" name="Sci. Data">
        <title>Genome assembly of the Korean intertidal mud-creeper Batillaria attramentaria.</title>
        <authorList>
            <person name="Patra A.K."/>
            <person name="Ho P.T."/>
            <person name="Jun S."/>
            <person name="Lee S.J."/>
            <person name="Kim Y."/>
            <person name="Won Y.J."/>
        </authorList>
    </citation>
    <scope>NUCLEOTIDE SEQUENCE [LARGE SCALE GENOMIC DNA]</scope>
    <source>
        <strain evidence="2">Wonlab-2016</strain>
    </source>
</reference>
<protein>
    <recommendedName>
        <fullName evidence="1">C-type lectin domain-containing protein</fullName>
    </recommendedName>
</protein>
<dbReference type="PANTHER" id="PTHR45710">
    <property type="entry name" value="C-TYPE LECTIN DOMAIN-CONTAINING PROTEIN 180"/>
    <property type="match status" value="1"/>
</dbReference>
<sequence length="420" mass="46247">LLWKVPAQDRFTFSWIYLEGMYFWISENRTDFETAGNACSNQPGSVRLAVLDATTTYDAVSDYLYEHHRRDTWIDATRPSGTGDYTWGNGSPLHIGVLPWKQTEPHVGETHARLYATDGMMMLAGIKSADALYAPLCQSVTPPPLFGPAPDTDLTWVALGSPRQMYGFSTTTHLYYDAKATCEQEGGGSRLAVLHGTFCEVSAYIRSHLNAEDYWVGLSRPDTSFSWTWHDGTAVDNALWYSDTEPDPSDLVAFVESGSSFSGLKATAGISTKFRRFVCEKTHEHMEWTQLGSSGQLFSFSTVAMTWDVAKATCEDQAGDVELAVLDEDLQVVKDHIASHNPGQQYWVGATSKEFISPFEWSNGASVEDSAWSNGVPSADKVLASVSERGLHAHSDTTTQLRFICQGKPASVLAAELDTT</sequence>
<evidence type="ECO:0000313" key="2">
    <source>
        <dbReference type="EMBL" id="KAK7486348.1"/>
    </source>
</evidence>
<dbReference type="CDD" id="cd00037">
    <property type="entry name" value="CLECT"/>
    <property type="match status" value="3"/>
</dbReference>
<comment type="caution">
    <text evidence="2">The sequence shown here is derived from an EMBL/GenBank/DDBJ whole genome shotgun (WGS) entry which is preliminary data.</text>
</comment>